<dbReference type="GO" id="GO:0008360">
    <property type="term" value="P:regulation of cell shape"/>
    <property type="evidence" value="ECO:0007669"/>
    <property type="project" value="UniProtKB-KW"/>
</dbReference>
<reference evidence="7" key="1">
    <citation type="submission" date="2018-05" db="EMBL/GenBank/DDBJ databases">
        <authorList>
            <person name="Lanie J.A."/>
            <person name="Ng W.-L."/>
            <person name="Kazmierczak K.M."/>
            <person name="Andrzejewski T.M."/>
            <person name="Davidsen T.M."/>
            <person name="Wayne K.J."/>
            <person name="Tettelin H."/>
            <person name="Glass J.I."/>
            <person name="Rusch D."/>
            <person name="Podicherti R."/>
            <person name="Tsui H.-C.T."/>
            <person name="Winkler M.E."/>
        </authorList>
    </citation>
    <scope>NUCLEOTIDE SEQUENCE</scope>
</reference>
<dbReference type="PANTHER" id="PTHR36699">
    <property type="entry name" value="LD-TRANSPEPTIDASE"/>
    <property type="match status" value="1"/>
</dbReference>
<proteinExistence type="predicted"/>
<dbReference type="InterPro" id="IPR038063">
    <property type="entry name" value="Transpep_catalytic_dom"/>
</dbReference>
<evidence type="ECO:0000256" key="5">
    <source>
        <dbReference type="ARBA" id="ARBA00023316"/>
    </source>
</evidence>
<feature type="non-terminal residue" evidence="7">
    <location>
        <position position="1"/>
    </location>
</feature>
<dbReference type="PANTHER" id="PTHR36699:SF1">
    <property type="entry name" value="L,D-TRANSPEPTIDASE YAFK-RELATED"/>
    <property type="match status" value="1"/>
</dbReference>
<keyword evidence="2" id="KW-0808">Transferase</keyword>
<dbReference type="GO" id="GO:0009252">
    <property type="term" value="P:peptidoglycan biosynthetic process"/>
    <property type="evidence" value="ECO:0007669"/>
    <property type="project" value="UniProtKB-UniPathway"/>
</dbReference>
<keyword evidence="5" id="KW-0961">Cell wall biogenesis/degradation</keyword>
<evidence type="ECO:0000256" key="4">
    <source>
        <dbReference type="ARBA" id="ARBA00022984"/>
    </source>
</evidence>
<comment type="pathway">
    <text evidence="1">Cell wall biogenesis; peptidoglycan biosynthesis.</text>
</comment>
<evidence type="ECO:0000259" key="6">
    <source>
        <dbReference type="PROSITE" id="PS52029"/>
    </source>
</evidence>
<dbReference type="InterPro" id="IPR005490">
    <property type="entry name" value="LD_TPept_cat_dom"/>
</dbReference>
<gene>
    <name evidence="7" type="ORF">METZ01_LOCUS168438</name>
</gene>
<accession>A0A382BPI2</accession>
<sequence length="210" mass="23844">VLAICVLLFGVLALAAWRYAPRSDRSEAAAKRVRPSLETALHAKGLRWGAPVFIRIFKEEKELELWVDDGKVFKHFKTWPICKYSGALGPKLKEGDGQAPEGFYFVPRSRMNPRSRFHLSFNLGYPNAYDRAHKRTGSALMVHGNCVSIGCYAMTDAGIEEIYSLCDAALINGQRFFRVHAFPFRMTEANMKRHGVSKWINEWNNLKGGY</sequence>
<evidence type="ECO:0000256" key="2">
    <source>
        <dbReference type="ARBA" id="ARBA00022679"/>
    </source>
</evidence>
<dbReference type="PROSITE" id="PS52029">
    <property type="entry name" value="LD_TPASE"/>
    <property type="match status" value="1"/>
</dbReference>
<evidence type="ECO:0000313" key="7">
    <source>
        <dbReference type="EMBL" id="SVB15584.1"/>
    </source>
</evidence>
<keyword evidence="3" id="KW-0133">Cell shape</keyword>
<dbReference type="Pfam" id="PF03734">
    <property type="entry name" value="YkuD"/>
    <property type="match status" value="1"/>
</dbReference>
<organism evidence="7">
    <name type="scientific">marine metagenome</name>
    <dbReference type="NCBI Taxonomy" id="408172"/>
    <lineage>
        <taxon>unclassified sequences</taxon>
        <taxon>metagenomes</taxon>
        <taxon>ecological metagenomes</taxon>
    </lineage>
</organism>
<dbReference type="GO" id="GO:0016740">
    <property type="term" value="F:transferase activity"/>
    <property type="evidence" value="ECO:0007669"/>
    <property type="project" value="UniProtKB-KW"/>
</dbReference>
<protein>
    <recommendedName>
        <fullName evidence="6">L,D-TPase catalytic domain-containing protein</fullName>
    </recommendedName>
</protein>
<dbReference type="SUPFAM" id="SSF141523">
    <property type="entry name" value="L,D-transpeptidase catalytic domain-like"/>
    <property type="match status" value="1"/>
</dbReference>
<feature type="non-terminal residue" evidence="7">
    <location>
        <position position="210"/>
    </location>
</feature>
<dbReference type="EMBL" id="UINC01030726">
    <property type="protein sequence ID" value="SVB15584.1"/>
    <property type="molecule type" value="Genomic_DNA"/>
</dbReference>
<dbReference type="CDD" id="cd16913">
    <property type="entry name" value="YkuD_like"/>
    <property type="match status" value="1"/>
</dbReference>
<evidence type="ECO:0000256" key="3">
    <source>
        <dbReference type="ARBA" id="ARBA00022960"/>
    </source>
</evidence>
<evidence type="ECO:0000256" key="1">
    <source>
        <dbReference type="ARBA" id="ARBA00004752"/>
    </source>
</evidence>
<keyword evidence="4" id="KW-0573">Peptidoglycan synthesis</keyword>
<dbReference type="AlphaFoldDB" id="A0A382BPI2"/>
<name>A0A382BPI2_9ZZZZ</name>
<dbReference type="UniPathway" id="UPA00219"/>
<feature type="domain" description="L,D-TPase catalytic" evidence="6">
    <location>
        <begin position="52"/>
        <end position="182"/>
    </location>
</feature>
<dbReference type="GO" id="GO:0071555">
    <property type="term" value="P:cell wall organization"/>
    <property type="evidence" value="ECO:0007669"/>
    <property type="project" value="UniProtKB-KW"/>
</dbReference>